<dbReference type="RefSeq" id="XP_058334820.1">
    <property type="nucleotide sequence ID" value="XM_058471679.1"/>
</dbReference>
<evidence type="ECO:0000313" key="3">
    <source>
        <dbReference type="Proteomes" id="UP001150941"/>
    </source>
</evidence>
<dbReference type="GeneID" id="83198982"/>
<dbReference type="EMBL" id="JAPQKS010000002">
    <property type="protein sequence ID" value="KAJ5247399.1"/>
    <property type="molecule type" value="Genomic_DNA"/>
</dbReference>
<dbReference type="AlphaFoldDB" id="A0A9W9PID2"/>
<accession>A0A9W9PID2</accession>
<sequence>MRRLKIVDPMGDSSYNHLNDADTEETPDGSRTDAPTILFAPMIKSLARLRINNSLTNWKKKSVSPLFKTFKGKNGQNKFKSVPAMVYPVNPSKRKSEAKASEKQDYPKTGWRSDTDSEEIEPP</sequence>
<evidence type="ECO:0000313" key="2">
    <source>
        <dbReference type="EMBL" id="KAJ5247399.1"/>
    </source>
</evidence>
<name>A0A9W9PID2_9EURO</name>
<proteinExistence type="predicted"/>
<feature type="region of interest" description="Disordered" evidence="1">
    <location>
        <begin position="1"/>
        <end position="34"/>
    </location>
</feature>
<evidence type="ECO:0000256" key="1">
    <source>
        <dbReference type="SAM" id="MobiDB-lite"/>
    </source>
</evidence>
<reference evidence="2" key="2">
    <citation type="journal article" date="2023" name="IMA Fungus">
        <title>Comparative genomic study of the Penicillium genus elucidates a diverse pangenome and 15 lateral gene transfer events.</title>
        <authorList>
            <person name="Petersen C."/>
            <person name="Sorensen T."/>
            <person name="Nielsen M.R."/>
            <person name="Sondergaard T.E."/>
            <person name="Sorensen J.L."/>
            <person name="Fitzpatrick D.A."/>
            <person name="Frisvad J.C."/>
            <person name="Nielsen K.L."/>
        </authorList>
    </citation>
    <scope>NUCLEOTIDE SEQUENCE</scope>
    <source>
        <strain evidence="2">IBT 19713</strain>
    </source>
</reference>
<comment type="caution">
    <text evidence="2">The sequence shown here is derived from an EMBL/GenBank/DDBJ whole genome shotgun (WGS) entry which is preliminary data.</text>
</comment>
<dbReference type="Proteomes" id="UP001150941">
    <property type="component" value="Unassembled WGS sequence"/>
</dbReference>
<feature type="region of interest" description="Disordered" evidence="1">
    <location>
        <begin position="72"/>
        <end position="123"/>
    </location>
</feature>
<feature type="compositionally biased region" description="Basic and acidic residues" evidence="1">
    <location>
        <begin position="94"/>
        <end position="115"/>
    </location>
</feature>
<protein>
    <submittedName>
        <fullName evidence="2">Uncharacterized protein</fullName>
    </submittedName>
</protein>
<organism evidence="2 3">
    <name type="scientific">Penicillium chermesinum</name>
    <dbReference type="NCBI Taxonomy" id="63820"/>
    <lineage>
        <taxon>Eukaryota</taxon>
        <taxon>Fungi</taxon>
        <taxon>Dikarya</taxon>
        <taxon>Ascomycota</taxon>
        <taxon>Pezizomycotina</taxon>
        <taxon>Eurotiomycetes</taxon>
        <taxon>Eurotiomycetidae</taxon>
        <taxon>Eurotiales</taxon>
        <taxon>Aspergillaceae</taxon>
        <taxon>Penicillium</taxon>
    </lineage>
</organism>
<reference evidence="2" key="1">
    <citation type="submission" date="2022-11" db="EMBL/GenBank/DDBJ databases">
        <authorList>
            <person name="Petersen C."/>
        </authorList>
    </citation>
    <scope>NUCLEOTIDE SEQUENCE</scope>
    <source>
        <strain evidence="2">IBT 19713</strain>
    </source>
</reference>
<keyword evidence="3" id="KW-1185">Reference proteome</keyword>
<gene>
    <name evidence="2" type="ORF">N7468_002382</name>
</gene>